<gene>
    <name evidence="1" type="ORF">SMF913_25205</name>
</gene>
<evidence type="ECO:0000313" key="1">
    <source>
        <dbReference type="EMBL" id="PNG89740.1"/>
    </source>
</evidence>
<organism evidence="1 2">
    <name type="scientific">Streptomyces malaysiensis</name>
    <dbReference type="NCBI Taxonomy" id="92644"/>
    <lineage>
        <taxon>Bacteria</taxon>
        <taxon>Bacillati</taxon>
        <taxon>Actinomycetota</taxon>
        <taxon>Actinomycetes</taxon>
        <taxon>Kitasatosporales</taxon>
        <taxon>Streptomycetaceae</taxon>
        <taxon>Streptomyces</taxon>
        <taxon>Streptomyces violaceusniger group</taxon>
    </lineage>
</organism>
<sequence>MKLVGFVMEDLSSRPRTGCGRSRLDVHAHLLGDAYGLGQEGVHEL</sequence>
<accession>A0A2J7YNY8</accession>
<dbReference type="Proteomes" id="UP000236520">
    <property type="component" value="Unassembled WGS sequence"/>
</dbReference>
<dbReference type="AlphaFoldDB" id="A0A2J7YNY8"/>
<keyword evidence="2" id="KW-1185">Reference proteome</keyword>
<comment type="caution">
    <text evidence="1">The sequence shown here is derived from an EMBL/GenBank/DDBJ whole genome shotgun (WGS) entry which is preliminary data.</text>
</comment>
<evidence type="ECO:0000313" key="2">
    <source>
        <dbReference type="Proteomes" id="UP000236520"/>
    </source>
</evidence>
<proteinExistence type="predicted"/>
<name>A0A2J7YNY8_STRMQ</name>
<protein>
    <submittedName>
        <fullName evidence="1">Uncharacterized protein</fullName>
    </submittedName>
</protein>
<dbReference type="EMBL" id="LJIW01000002">
    <property type="protein sequence ID" value="PNG89740.1"/>
    <property type="molecule type" value="Genomic_DNA"/>
</dbReference>
<reference evidence="1 2" key="1">
    <citation type="submission" date="2015-09" db="EMBL/GenBank/DDBJ databases">
        <title>Genome sequence, genome mining and natural product profiling of a biocontrol bacterium Streptomyces malaysiensis F913.</title>
        <authorList>
            <person name="Xu Y."/>
            <person name="Wei J."/>
            <person name="Xie J."/>
            <person name="Li T."/>
            <person name="Zhou Z."/>
        </authorList>
    </citation>
    <scope>NUCLEOTIDE SEQUENCE [LARGE SCALE GENOMIC DNA]</scope>
    <source>
        <strain evidence="1 2">F913</strain>
    </source>
</reference>